<dbReference type="SUPFAM" id="SSF57603">
    <property type="entry name" value="FnI-like domain"/>
    <property type="match status" value="1"/>
</dbReference>
<evidence type="ECO:0000313" key="2">
    <source>
        <dbReference type="EMBL" id="KAK3873760.1"/>
    </source>
</evidence>
<feature type="compositionally biased region" description="Polar residues" evidence="1">
    <location>
        <begin position="182"/>
        <end position="191"/>
    </location>
</feature>
<accession>A0AAE1KK48</accession>
<gene>
    <name evidence="2" type="ORF">Pcinc_021267</name>
</gene>
<evidence type="ECO:0000256" key="1">
    <source>
        <dbReference type="SAM" id="MobiDB-lite"/>
    </source>
</evidence>
<dbReference type="AlphaFoldDB" id="A0AAE1KK48"/>
<evidence type="ECO:0000313" key="3">
    <source>
        <dbReference type="Proteomes" id="UP001286313"/>
    </source>
</evidence>
<protein>
    <submittedName>
        <fullName evidence="2">Uncharacterized protein</fullName>
    </submittedName>
</protein>
<keyword evidence="3" id="KW-1185">Reference proteome</keyword>
<reference evidence="2" key="1">
    <citation type="submission" date="2023-10" db="EMBL/GenBank/DDBJ databases">
        <title>Genome assemblies of two species of porcelain crab, Petrolisthes cinctipes and Petrolisthes manimaculis (Anomura: Porcellanidae).</title>
        <authorList>
            <person name="Angst P."/>
        </authorList>
    </citation>
    <scope>NUCLEOTIDE SEQUENCE</scope>
    <source>
        <strain evidence="2">PB745_01</strain>
        <tissue evidence="2">Gill</tissue>
    </source>
</reference>
<feature type="region of interest" description="Disordered" evidence="1">
    <location>
        <begin position="150"/>
        <end position="191"/>
    </location>
</feature>
<sequence length="282" mass="31028">MRYKKDIVSSPSRNLQLHCKMGSWETTLQGLLILLVSTLTYQATIGDGRVSLYTGRAINGTGGRGSCLVDGLTYPSETAIPRDHPCHYCICYQSQVTCYWKQCAAAPRNCAVMHFENVCNPSLYMCQIPEKAPDLVPKSSSAQSALRLPIPEPLPCQDRRGPGGKGGEVVESRVRRAGGRPSPSSQRTPTTRHAPYLASSITLVKLLWVASDVCVWSADVLLARLFCFSSVLLPALAPCPSPRLRNTDLPPPANWNPPKPHPLSYVRNQYEESPYLDLGPFF</sequence>
<proteinExistence type="predicted"/>
<dbReference type="Proteomes" id="UP001286313">
    <property type="component" value="Unassembled WGS sequence"/>
</dbReference>
<dbReference type="EMBL" id="JAWQEG010002185">
    <property type="protein sequence ID" value="KAK3873760.1"/>
    <property type="molecule type" value="Genomic_DNA"/>
</dbReference>
<name>A0AAE1KK48_PETCI</name>
<comment type="caution">
    <text evidence="2">The sequence shown here is derived from an EMBL/GenBank/DDBJ whole genome shotgun (WGS) entry which is preliminary data.</text>
</comment>
<organism evidence="2 3">
    <name type="scientific">Petrolisthes cinctipes</name>
    <name type="common">Flat porcelain crab</name>
    <dbReference type="NCBI Taxonomy" id="88211"/>
    <lineage>
        <taxon>Eukaryota</taxon>
        <taxon>Metazoa</taxon>
        <taxon>Ecdysozoa</taxon>
        <taxon>Arthropoda</taxon>
        <taxon>Crustacea</taxon>
        <taxon>Multicrustacea</taxon>
        <taxon>Malacostraca</taxon>
        <taxon>Eumalacostraca</taxon>
        <taxon>Eucarida</taxon>
        <taxon>Decapoda</taxon>
        <taxon>Pleocyemata</taxon>
        <taxon>Anomura</taxon>
        <taxon>Galatheoidea</taxon>
        <taxon>Porcellanidae</taxon>
        <taxon>Petrolisthes</taxon>
    </lineage>
</organism>